<dbReference type="InterPro" id="IPR000792">
    <property type="entry name" value="Tscrpt_reg_LuxR_C"/>
</dbReference>
<dbReference type="CDD" id="cd06170">
    <property type="entry name" value="LuxR_C_like"/>
    <property type="match status" value="1"/>
</dbReference>
<name>A0A1N6NUR0_9GAMM</name>
<dbReference type="EMBL" id="FTMN01000001">
    <property type="protein sequence ID" value="SIP95834.1"/>
    <property type="molecule type" value="Genomic_DNA"/>
</dbReference>
<evidence type="ECO:0000313" key="3">
    <source>
        <dbReference type="Proteomes" id="UP000186895"/>
    </source>
</evidence>
<dbReference type="PANTHER" id="PTHR45566">
    <property type="entry name" value="HTH-TYPE TRANSCRIPTIONAL REGULATOR YHJB-RELATED"/>
    <property type="match status" value="1"/>
</dbReference>
<reference evidence="2 3" key="1">
    <citation type="submission" date="2017-01" db="EMBL/GenBank/DDBJ databases">
        <authorList>
            <person name="Mah S.A."/>
            <person name="Swanson W.J."/>
            <person name="Moy G.W."/>
            <person name="Vacquier V.D."/>
        </authorList>
    </citation>
    <scope>NUCLEOTIDE SEQUENCE [LARGE SCALE GENOMIC DNA]</scope>
    <source>
        <strain evidence="2 3">DSM 7027</strain>
    </source>
</reference>
<feature type="domain" description="HTH luxR-type" evidence="1">
    <location>
        <begin position="157"/>
        <end position="220"/>
    </location>
</feature>
<dbReference type="eggNOG" id="COG2197">
    <property type="taxonomic scope" value="Bacteria"/>
</dbReference>
<dbReference type="GO" id="GO:0006355">
    <property type="term" value="P:regulation of DNA-templated transcription"/>
    <property type="evidence" value="ECO:0007669"/>
    <property type="project" value="InterPro"/>
</dbReference>
<dbReference type="GO" id="GO:0003677">
    <property type="term" value="F:DNA binding"/>
    <property type="evidence" value="ECO:0007669"/>
    <property type="project" value="UniProtKB-KW"/>
</dbReference>
<dbReference type="Proteomes" id="UP000186895">
    <property type="component" value="Unassembled WGS sequence"/>
</dbReference>
<dbReference type="PRINTS" id="PR00038">
    <property type="entry name" value="HTHLUXR"/>
</dbReference>
<keyword evidence="3" id="KW-1185">Reference proteome</keyword>
<dbReference type="SUPFAM" id="SSF46894">
    <property type="entry name" value="C-terminal effector domain of the bipartite response regulators"/>
    <property type="match status" value="1"/>
</dbReference>
<dbReference type="Gene3D" id="3.40.50.2300">
    <property type="match status" value="1"/>
</dbReference>
<dbReference type="PANTHER" id="PTHR45566:SF1">
    <property type="entry name" value="HTH-TYPE TRANSCRIPTIONAL REGULATOR YHJB-RELATED"/>
    <property type="match status" value="1"/>
</dbReference>
<dbReference type="AlphaFoldDB" id="A0A1N6NUR0"/>
<dbReference type="STRING" id="49186.SAMN05421647_101576"/>
<protein>
    <submittedName>
        <fullName evidence="2">DNA-binding response regulator, NarL/FixJ family, contains REC and HTH domains</fullName>
    </submittedName>
</protein>
<evidence type="ECO:0000313" key="2">
    <source>
        <dbReference type="EMBL" id="SIP95834.1"/>
    </source>
</evidence>
<keyword evidence="2" id="KW-0238">DNA-binding</keyword>
<dbReference type="RefSeq" id="WP_010322139.1">
    <property type="nucleotide sequence ID" value="NZ_FTMN01000001.1"/>
</dbReference>
<proteinExistence type="predicted"/>
<dbReference type="PROSITE" id="PS50043">
    <property type="entry name" value="HTH_LUXR_2"/>
    <property type="match status" value="1"/>
</dbReference>
<gene>
    <name evidence="2" type="ORF">SAMN05421647_101576</name>
</gene>
<dbReference type="InterPro" id="IPR016032">
    <property type="entry name" value="Sig_transdc_resp-reg_C-effctor"/>
</dbReference>
<dbReference type="Pfam" id="PF00196">
    <property type="entry name" value="GerE"/>
    <property type="match status" value="1"/>
</dbReference>
<sequence length="220" mass="24277">MRFKKIMLADPNTLSREGLKRLLGSRDPSFIFVEAADDDDFDSAAHSHNGFDLIIVHASLLAVGQSPDLTAYLYKTRTSIVLICDELSPALDAKIKCFDIKAAISCQDPMGQIEQRILDVLEQQAYTENLLDSLSLSSACSGAATLYPSLPVQRETIHSRLESLTAKQKVVLSYLKAGLMNKEIAAEMGIQESTVKRHVSDILQKLELKKRTQLINGVTV</sequence>
<dbReference type="SMART" id="SM00421">
    <property type="entry name" value="HTH_LUXR"/>
    <property type="match status" value="1"/>
</dbReference>
<dbReference type="InterPro" id="IPR051015">
    <property type="entry name" value="EvgA-like"/>
</dbReference>
<organism evidence="2 3">
    <name type="scientific">Marinobacterium stanieri</name>
    <dbReference type="NCBI Taxonomy" id="49186"/>
    <lineage>
        <taxon>Bacteria</taxon>
        <taxon>Pseudomonadati</taxon>
        <taxon>Pseudomonadota</taxon>
        <taxon>Gammaproteobacteria</taxon>
        <taxon>Oceanospirillales</taxon>
        <taxon>Oceanospirillaceae</taxon>
        <taxon>Marinobacterium</taxon>
    </lineage>
</organism>
<evidence type="ECO:0000259" key="1">
    <source>
        <dbReference type="PROSITE" id="PS50043"/>
    </source>
</evidence>
<accession>A0A1N6NUR0</accession>